<name>A0A8S5SQW3_9VIRU</name>
<protein>
    <submittedName>
        <fullName evidence="1">Hydrogenase/urease nickel incorporation protein</fullName>
    </submittedName>
</protein>
<reference evidence="1" key="1">
    <citation type="journal article" date="2021" name="Proc. Natl. Acad. Sci. U.S.A.">
        <title>A Catalog of Tens of Thousands of Viruses from Human Metagenomes Reveals Hidden Associations with Chronic Diseases.</title>
        <authorList>
            <person name="Tisza M.J."/>
            <person name="Buck C.B."/>
        </authorList>
    </citation>
    <scope>NUCLEOTIDE SEQUENCE</scope>
    <source>
        <strain evidence="1">CtPjm15</strain>
    </source>
</reference>
<proteinExistence type="predicted"/>
<organism evidence="1">
    <name type="scientific">Phage sp. ctPjm15</name>
    <dbReference type="NCBI Taxonomy" id="2828006"/>
    <lineage>
        <taxon>Viruses</taxon>
    </lineage>
</organism>
<dbReference type="EMBL" id="BK032645">
    <property type="protein sequence ID" value="DAF52970.1"/>
    <property type="molecule type" value="Genomic_DNA"/>
</dbReference>
<accession>A0A8S5SQW3</accession>
<evidence type="ECO:0000313" key="1">
    <source>
        <dbReference type="EMBL" id="DAF52970.1"/>
    </source>
</evidence>
<sequence length="103" mass="12195">MTAMKCDRCGKYYDYYFEREVNGENVRSQNSIFLYFKDKYGNLGEKEYYDLCPECMAKLKEFLDGNFTAYDEIEASISKAIKDIEKGFLEEWQRLIDGNVSEK</sequence>